<dbReference type="Gene3D" id="1.10.10.10">
    <property type="entry name" value="Winged helix-like DNA-binding domain superfamily/Winged helix DNA-binding domain"/>
    <property type="match status" value="1"/>
</dbReference>
<evidence type="ECO:0000313" key="3">
    <source>
        <dbReference type="Proteomes" id="UP001293254"/>
    </source>
</evidence>
<accession>A0AAE1Y7L6</accession>
<keyword evidence="3" id="KW-1185">Reference proteome</keyword>
<gene>
    <name evidence="2" type="ORF">Salat_1663200</name>
</gene>
<evidence type="ECO:0000313" key="2">
    <source>
        <dbReference type="EMBL" id="KAK4424696.1"/>
    </source>
</evidence>
<reference evidence="2" key="1">
    <citation type="submission" date="2020-06" db="EMBL/GenBank/DDBJ databases">
        <authorList>
            <person name="Li T."/>
            <person name="Hu X."/>
            <person name="Zhang T."/>
            <person name="Song X."/>
            <person name="Zhang H."/>
            <person name="Dai N."/>
            <person name="Sheng W."/>
            <person name="Hou X."/>
            <person name="Wei L."/>
        </authorList>
    </citation>
    <scope>NUCLEOTIDE SEQUENCE</scope>
    <source>
        <strain evidence="2">3651</strain>
        <tissue evidence="2">Leaf</tissue>
    </source>
</reference>
<sequence>MVEIKNRSKRMESVNQEQTSELLEAQAHIWNHVFNFINSMSLKCATELGIPDVIHKHSSPITLLELVDALPGVRQIQSQLRVPSHANPPALRLLCIGRNKFIE</sequence>
<name>A0AAE1Y7L6_9LAMI</name>
<proteinExistence type="predicted"/>
<organism evidence="2 3">
    <name type="scientific">Sesamum alatum</name>
    <dbReference type="NCBI Taxonomy" id="300844"/>
    <lineage>
        <taxon>Eukaryota</taxon>
        <taxon>Viridiplantae</taxon>
        <taxon>Streptophyta</taxon>
        <taxon>Embryophyta</taxon>
        <taxon>Tracheophyta</taxon>
        <taxon>Spermatophyta</taxon>
        <taxon>Magnoliopsida</taxon>
        <taxon>eudicotyledons</taxon>
        <taxon>Gunneridae</taxon>
        <taxon>Pentapetalae</taxon>
        <taxon>asterids</taxon>
        <taxon>lamiids</taxon>
        <taxon>Lamiales</taxon>
        <taxon>Pedaliaceae</taxon>
        <taxon>Sesamum</taxon>
    </lineage>
</organism>
<feature type="domain" description="O-methyltransferase dimerisation" evidence="1">
    <location>
        <begin position="30"/>
        <end position="75"/>
    </location>
</feature>
<dbReference type="Proteomes" id="UP001293254">
    <property type="component" value="Unassembled WGS sequence"/>
</dbReference>
<dbReference type="Pfam" id="PF08100">
    <property type="entry name" value="Dimerisation"/>
    <property type="match status" value="1"/>
</dbReference>
<dbReference type="InterPro" id="IPR012967">
    <property type="entry name" value="COMT_dimerisation"/>
</dbReference>
<evidence type="ECO:0000259" key="1">
    <source>
        <dbReference type="Pfam" id="PF08100"/>
    </source>
</evidence>
<comment type="caution">
    <text evidence="2">The sequence shown here is derived from an EMBL/GenBank/DDBJ whole genome shotgun (WGS) entry which is preliminary data.</text>
</comment>
<protein>
    <submittedName>
        <fullName evidence="2">8-hydroxyquercetin 8-O-methyltransferase</fullName>
    </submittedName>
</protein>
<dbReference type="AlphaFoldDB" id="A0AAE1Y7L6"/>
<dbReference type="SUPFAM" id="SSF46785">
    <property type="entry name" value="Winged helix' DNA-binding domain"/>
    <property type="match status" value="1"/>
</dbReference>
<reference evidence="2" key="2">
    <citation type="journal article" date="2024" name="Plant">
        <title>Genomic evolution and insights into agronomic trait innovations of Sesamum species.</title>
        <authorList>
            <person name="Miao H."/>
            <person name="Wang L."/>
            <person name="Qu L."/>
            <person name="Liu H."/>
            <person name="Sun Y."/>
            <person name="Le M."/>
            <person name="Wang Q."/>
            <person name="Wei S."/>
            <person name="Zheng Y."/>
            <person name="Lin W."/>
            <person name="Duan Y."/>
            <person name="Cao H."/>
            <person name="Xiong S."/>
            <person name="Wang X."/>
            <person name="Wei L."/>
            <person name="Li C."/>
            <person name="Ma Q."/>
            <person name="Ju M."/>
            <person name="Zhao R."/>
            <person name="Li G."/>
            <person name="Mu C."/>
            <person name="Tian Q."/>
            <person name="Mei H."/>
            <person name="Zhang T."/>
            <person name="Gao T."/>
            <person name="Zhang H."/>
        </authorList>
    </citation>
    <scope>NUCLEOTIDE SEQUENCE</scope>
    <source>
        <strain evidence="2">3651</strain>
    </source>
</reference>
<dbReference type="InterPro" id="IPR036388">
    <property type="entry name" value="WH-like_DNA-bd_sf"/>
</dbReference>
<dbReference type="InterPro" id="IPR036390">
    <property type="entry name" value="WH_DNA-bd_sf"/>
</dbReference>
<dbReference type="GO" id="GO:0046983">
    <property type="term" value="F:protein dimerization activity"/>
    <property type="evidence" value="ECO:0007669"/>
    <property type="project" value="InterPro"/>
</dbReference>
<dbReference type="EMBL" id="JACGWO010000006">
    <property type="protein sequence ID" value="KAK4424696.1"/>
    <property type="molecule type" value="Genomic_DNA"/>
</dbReference>